<organism evidence="2 3">
    <name type="scientific">Mycetocola tolaasinivorans</name>
    <dbReference type="NCBI Taxonomy" id="76635"/>
    <lineage>
        <taxon>Bacteria</taxon>
        <taxon>Bacillati</taxon>
        <taxon>Actinomycetota</taxon>
        <taxon>Actinomycetes</taxon>
        <taxon>Micrococcales</taxon>
        <taxon>Microbacteriaceae</taxon>
        <taxon>Mycetocola</taxon>
    </lineage>
</organism>
<protein>
    <recommendedName>
        <fullName evidence="1">DUF1023 domain-containing protein</fullName>
    </recommendedName>
</protein>
<proteinExistence type="predicted"/>
<keyword evidence="3" id="KW-1185">Reference proteome</keyword>
<dbReference type="Proteomes" id="UP000272503">
    <property type="component" value="Unassembled WGS sequence"/>
</dbReference>
<name>A0A3L7ADF9_9MICO</name>
<feature type="domain" description="DUF1023" evidence="1">
    <location>
        <begin position="370"/>
        <end position="515"/>
    </location>
</feature>
<dbReference type="Pfam" id="PF06259">
    <property type="entry name" value="Abhydrolase_8"/>
    <property type="match status" value="1"/>
</dbReference>
<accession>A0A3L7ADF9</accession>
<evidence type="ECO:0000313" key="3">
    <source>
        <dbReference type="Proteomes" id="UP000272503"/>
    </source>
</evidence>
<reference evidence="2 3" key="1">
    <citation type="submission" date="2018-10" db="EMBL/GenBank/DDBJ databases">
        <authorList>
            <person name="Li J."/>
        </authorList>
    </citation>
    <scope>NUCLEOTIDE SEQUENCE [LARGE SCALE GENOMIC DNA]</scope>
    <source>
        <strain evidence="2 3">IF 016277</strain>
    </source>
</reference>
<dbReference type="AlphaFoldDB" id="A0A3L7ADF9"/>
<dbReference type="EMBL" id="RCUX01000001">
    <property type="protein sequence ID" value="RLP77840.1"/>
    <property type="molecule type" value="Genomic_DNA"/>
</dbReference>
<sequence>MLVMAGEIANAGEPEAVRSAAKRFARVSATQINALLSMAQTSIPEGTSGALSTSRLAGSLEAPLNAVRAVTAADDQIQTLLNDHAAVIADIKSETTRHLNITRFERSQGTDARAELAAQPDSPAAQRKLERSQRILADSDRALTELDQARTRSDSILASQLYNLAAHYRNLGARLPAPPRVSANLRVSVSIDGVVREVSVIDIALLQDPARIAEVWASLTPEQRDVLIQDNPLLVGNLEGIPLRDRDAANRITATEYRARIERELFFAEYVAGLPQDPLTHLMDHDADIARLRGEIRTIDQMLGDRNHLYAGQGNPVGYPFGEYEVLDENREPYKRNGVVLVGFDPTRDSIITFQGALDPVTGNVAPWVSRVGTFIPGSNSHIGGFEGDVHRSRTMLQAAEPGVGMFTWHGAAMPDIDQNTILEAGKRTFAEVGAPRLAVFLNSVSLPEGTSMVPVGHSYGAVVLARAEQLGLKADRVVYVAPAGLGHDTVNGVSDFPNTGDVNHFVLQARNDVVVGISQKGMSSDALDLGHGKLDPVRAPGVVRLETGFRVWNKPESGTIESRGRTGSHSAVLDEESTSIFNIAGVISGEPVSRYQPDDQESINTLRSGRLTFDIEGTGVLKPQRWISPIDLSESSGR</sequence>
<dbReference type="InterPro" id="IPR010427">
    <property type="entry name" value="DUF1023"/>
</dbReference>
<evidence type="ECO:0000313" key="2">
    <source>
        <dbReference type="EMBL" id="RLP77840.1"/>
    </source>
</evidence>
<gene>
    <name evidence="2" type="ORF">D9V32_00440</name>
</gene>
<evidence type="ECO:0000259" key="1">
    <source>
        <dbReference type="Pfam" id="PF06259"/>
    </source>
</evidence>
<comment type="caution">
    <text evidence="2">The sequence shown here is derived from an EMBL/GenBank/DDBJ whole genome shotgun (WGS) entry which is preliminary data.</text>
</comment>